<evidence type="ECO:0000313" key="1">
    <source>
        <dbReference type="EMBL" id="MTR28402.1"/>
    </source>
</evidence>
<dbReference type="AlphaFoldDB" id="A0A2I1TLY0"/>
<comment type="caution">
    <text evidence="1">The sequence shown here is derived from an EMBL/GenBank/DDBJ whole genome shotgun (WGS) entry which is preliminary data.</text>
</comment>
<proteinExistence type="predicted"/>
<dbReference type="RefSeq" id="WP_048674859.1">
    <property type="nucleotide sequence ID" value="NZ_CAJHJO010000001.1"/>
</dbReference>
<accession>A0A2I1TLY0</accession>
<sequence length="77" mass="7472">MTTQTMNNFETLDLEALANVEGGNRCKDLIFGGALTGAGAGFTGGMAAFGVTAFPGAFVGAHVGAVAGGLACIGASF</sequence>
<dbReference type="EMBL" id="WMYO01000008">
    <property type="protein sequence ID" value="MTR28402.1"/>
    <property type="molecule type" value="Genomic_DNA"/>
</dbReference>
<evidence type="ECO:0000313" key="2">
    <source>
        <dbReference type="Proteomes" id="UP000439678"/>
    </source>
</evidence>
<dbReference type="Proteomes" id="UP000439678">
    <property type="component" value="Unassembled WGS sequence"/>
</dbReference>
<reference evidence="1 2" key="1">
    <citation type="journal article" date="2019" name="Nat. Med.">
        <title>A library of human gut bacterial isolates paired with longitudinal multiomics data enables mechanistic microbiome research.</title>
        <authorList>
            <person name="Poyet M."/>
            <person name="Groussin M."/>
            <person name="Gibbons S.M."/>
            <person name="Avila-Pacheco J."/>
            <person name="Jiang X."/>
            <person name="Kearney S.M."/>
            <person name="Perrotta A.R."/>
            <person name="Berdy B."/>
            <person name="Zhao S."/>
            <person name="Lieberman T.D."/>
            <person name="Swanson P.K."/>
            <person name="Smith M."/>
            <person name="Roesemann S."/>
            <person name="Alexander J.E."/>
            <person name="Rich S.A."/>
            <person name="Livny J."/>
            <person name="Vlamakis H."/>
            <person name="Clish C."/>
            <person name="Bullock K."/>
            <person name="Deik A."/>
            <person name="Scott J."/>
            <person name="Pierce K.A."/>
            <person name="Xavier R.J."/>
            <person name="Alm E.J."/>
        </authorList>
    </citation>
    <scope>NUCLEOTIDE SEQUENCE [LARGE SCALE GENOMIC DNA]</scope>
    <source>
        <strain evidence="1 2">BIOML-A4</strain>
    </source>
</reference>
<gene>
    <name evidence="1" type="ORF">GMC65_08605</name>
</gene>
<organism evidence="1 2">
    <name type="scientific">Streptococcus salivarius</name>
    <dbReference type="NCBI Taxonomy" id="1304"/>
    <lineage>
        <taxon>Bacteria</taxon>
        <taxon>Bacillati</taxon>
        <taxon>Bacillota</taxon>
        <taxon>Bacilli</taxon>
        <taxon>Lactobacillales</taxon>
        <taxon>Streptococcaceae</taxon>
        <taxon>Streptococcus</taxon>
    </lineage>
</organism>
<dbReference type="InterPro" id="IPR019493">
    <property type="entry name" value="Bacteriocin_IIb_lactacin-rel"/>
</dbReference>
<dbReference type="GO" id="GO:0042742">
    <property type="term" value="P:defense response to bacterium"/>
    <property type="evidence" value="ECO:0007669"/>
    <property type="project" value="InterPro"/>
</dbReference>
<dbReference type="Pfam" id="PF10439">
    <property type="entry name" value="Bacteriocin_IIc"/>
    <property type="match status" value="1"/>
</dbReference>
<name>A0A2I1TLY0_STRSL</name>
<protein>
    <submittedName>
        <fullName evidence="1">ComC/BlpC family leader-containing pheromone/bacteriocin</fullName>
    </submittedName>
</protein>